<evidence type="ECO:0000259" key="7">
    <source>
        <dbReference type="Pfam" id="PF01571"/>
    </source>
</evidence>
<dbReference type="AlphaFoldDB" id="A0A381PMM7"/>
<keyword evidence="4" id="KW-0808">Transferase</keyword>
<accession>A0A381PMM7</accession>
<dbReference type="GO" id="GO:0005829">
    <property type="term" value="C:cytosol"/>
    <property type="evidence" value="ECO:0007669"/>
    <property type="project" value="TreeGrafter"/>
</dbReference>
<dbReference type="EC" id="2.1.2.10" evidence="2"/>
<evidence type="ECO:0000256" key="5">
    <source>
        <dbReference type="ARBA" id="ARBA00031395"/>
    </source>
</evidence>
<dbReference type="FunFam" id="4.10.1250.10:FF:000001">
    <property type="entry name" value="Aminomethyltransferase"/>
    <property type="match status" value="1"/>
</dbReference>
<dbReference type="Gene3D" id="4.10.1250.10">
    <property type="entry name" value="Aminomethyltransferase fragment"/>
    <property type="match status" value="1"/>
</dbReference>
<dbReference type="FunFam" id="3.30.70.1400:FF:000001">
    <property type="entry name" value="Aminomethyltransferase"/>
    <property type="match status" value="1"/>
</dbReference>
<dbReference type="NCBIfam" id="NF001567">
    <property type="entry name" value="PRK00389.1"/>
    <property type="match status" value="1"/>
</dbReference>
<dbReference type="Gene3D" id="3.30.70.1400">
    <property type="entry name" value="Aminomethyltransferase beta-barrel domains"/>
    <property type="match status" value="1"/>
</dbReference>
<dbReference type="FunFam" id="2.40.30.110:FF:000003">
    <property type="entry name" value="Aminomethyltransferase"/>
    <property type="match status" value="1"/>
</dbReference>
<dbReference type="SUPFAM" id="SSF101790">
    <property type="entry name" value="Aminomethyltransferase beta-barrel domain"/>
    <property type="match status" value="1"/>
</dbReference>
<evidence type="ECO:0000259" key="8">
    <source>
        <dbReference type="Pfam" id="PF08669"/>
    </source>
</evidence>
<dbReference type="GO" id="GO:0006546">
    <property type="term" value="P:glycine catabolic process"/>
    <property type="evidence" value="ECO:0007669"/>
    <property type="project" value="InterPro"/>
</dbReference>
<evidence type="ECO:0000256" key="4">
    <source>
        <dbReference type="ARBA" id="ARBA00022679"/>
    </source>
</evidence>
<dbReference type="GO" id="GO:0004047">
    <property type="term" value="F:aminomethyltransferase activity"/>
    <property type="evidence" value="ECO:0007669"/>
    <property type="project" value="UniProtKB-EC"/>
</dbReference>
<dbReference type="GO" id="GO:0008483">
    <property type="term" value="F:transaminase activity"/>
    <property type="evidence" value="ECO:0007669"/>
    <property type="project" value="UniProtKB-KW"/>
</dbReference>
<comment type="catalytic activity">
    <reaction evidence="6">
        <text>N(6)-[(R)-S(8)-aminomethyldihydrolipoyl]-L-lysyl-[protein] + (6S)-5,6,7,8-tetrahydrofolate = N(6)-[(R)-dihydrolipoyl]-L-lysyl-[protein] + (6R)-5,10-methylene-5,6,7,8-tetrahydrofolate + NH4(+)</text>
        <dbReference type="Rhea" id="RHEA:16945"/>
        <dbReference type="Rhea" id="RHEA-COMP:10475"/>
        <dbReference type="Rhea" id="RHEA-COMP:10492"/>
        <dbReference type="ChEBI" id="CHEBI:15636"/>
        <dbReference type="ChEBI" id="CHEBI:28938"/>
        <dbReference type="ChEBI" id="CHEBI:57453"/>
        <dbReference type="ChEBI" id="CHEBI:83100"/>
        <dbReference type="ChEBI" id="CHEBI:83143"/>
        <dbReference type="EC" id="2.1.2.10"/>
    </reaction>
</comment>
<feature type="domain" description="Aminomethyltransferase C-terminal" evidence="8">
    <location>
        <begin position="253"/>
        <end position="331"/>
    </location>
</feature>
<dbReference type="PANTHER" id="PTHR43757">
    <property type="entry name" value="AMINOMETHYLTRANSFERASE"/>
    <property type="match status" value="1"/>
</dbReference>
<evidence type="ECO:0000256" key="3">
    <source>
        <dbReference type="ARBA" id="ARBA00022576"/>
    </source>
</evidence>
<dbReference type="SUPFAM" id="SSF103025">
    <property type="entry name" value="Folate-binding domain"/>
    <property type="match status" value="1"/>
</dbReference>
<dbReference type="PIRSF" id="PIRSF006487">
    <property type="entry name" value="GcvT"/>
    <property type="match status" value="1"/>
</dbReference>
<dbReference type="InterPro" id="IPR006223">
    <property type="entry name" value="GcvT"/>
</dbReference>
<protein>
    <recommendedName>
        <fullName evidence="2">aminomethyltransferase</fullName>
        <ecNumber evidence="2">2.1.2.10</ecNumber>
    </recommendedName>
    <alternativeName>
        <fullName evidence="5">Glycine cleavage system T protein</fullName>
    </alternativeName>
</protein>
<dbReference type="Gene3D" id="3.30.1360.120">
    <property type="entry name" value="Probable tRNA modification gtpase trme, domain 1"/>
    <property type="match status" value="1"/>
</dbReference>
<dbReference type="InterPro" id="IPR027266">
    <property type="entry name" value="TrmE/GcvT-like"/>
</dbReference>
<dbReference type="NCBIfam" id="TIGR00528">
    <property type="entry name" value="gcvT"/>
    <property type="match status" value="1"/>
</dbReference>
<evidence type="ECO:0000256" key="1">
    <source>
        <dbReference type="ARBA" id="ARBA00008609"/>
    </source>
</evidence>
<evidence type="ECO:0000313" key="9">
    <source>
        <dbReference type="EMBL" id="SUZ68266.1"/>
    </source>
</evidence>
<sequence length="337" mass="37455">MPIQYTGIIQEHNAVRHSAGLFDVSHMGEFIIAGDEAEVFLDYVTINDVVSIQPWQAQYSAMCYEDGGIIDDLLIYRYPDHFMLVVNASNKEKDLDWFMAHKLDNVDILDISDQTGLIALQGPKSRSILQNIFDINLNEIDFYWFDVAKINGNSATIARTGYTGELGFEIYADHDNIVKIWDAIMKAGGDAVEPTGLGCRDTLRMEMKYCLYGNDIDASTNPIEAGLGWITKLDKDNFIGKEALVDAKANITRKLICIEMIDRGIPRKGYTIVNNGAVVGEVTSGTQSPSLNQGIGLAYVAKGFAKTGTKLKMKVRDKLLNCKVVKSPFYKEITVNN</sequence>
<dbReference type="PANTHER" id="PTHR43757:SF2">
    <property type="entry name" value="AMINOMETHYLTRANSFERASE, MITOCHONDRIAL"/>
    <property type="match status" value="1"/>
</dbReference>
<evidence type="ECO:0000256" key="2">
    <source>
        <dbReference type="ARBA" id="ARBA00012616"/>
    </source>
</evidence>
<evidence type="ECO:0000256" key="6">
    <source>
        <dbReference type="ARBA" id="ARBA00047665"/>
    </source>
</evidence>
<feature type="domain" description="GCVT N-terminal" evidence="7">
    <location>
        <begin position="1"/>
        <end position="235"/>
    </location>
</feature>
<proteinExistence type="inferred from homology"/>
<dbReference type="InterPro" id="IPR013977">
    <property type="entry name" value="GcvT_C"/>
</dbReference>
<dbReference type="InterPro" id="IPR029043">
    <property type="entry name" value="GcvT/YgfZ_C"/>
</dbReference>
<dbReference type="Pfam" id="PF01571">
    <property type="entry name" value="GCV_T"/>
    <property type="match status" value="1"/>
</dbReference>
<dbReference type="InterPro" id="IPR006222">
    <property type="entry name" value="GCVT_N"/>
</dbReference>
<organism evidence="9">
    <name type="scientific">marine metagenome</name>
    <dbReference type="NCBI Taxonomy" id="408172"/>
    <lineage>
        <taxon>unclassified sequences</taxon>
        <taxon>metagenomes</taxon>
        <taxon>ecological metagenomes</taxon>
    </lineage>
</organism>
<reference evidence="9" key="1">
    <citation type="submission" date="2018-05" db="EMBL/GenBank/DDBJ databases">
        <authorList>
            <person name="Lanie J.A."/>
            <person name="Ng W.-L."/>
            <person name="Kazmierczak K.M."/>
            <person name="Andrzejewski T.M."/>
            <person name="Davidsen T.M."/>
            <person name="Wayne K.J."/>
            <person name="Tettelin H."/>
            <person name="Glass J.I."/>
            <person name="Rusch D."/>
            <person name="Podicherti R."/>
            <person name="Tsui H.-C.T."/>
            <person name="Winkler M.E."/>
        </authorList>
    </citation>
    <scope>NUCLEOTIDE SEQUENCE</scope>
</reference>
<name>A0A381PMM7_9ZZZZ</name>
<dbReference type="GO" id="GO:0005960">
    <property type="term" value="C:glycine cleavage complex"/>
    <property type="evidence" value="ECO:0007669"/>
    <property type="project" value="InterPro"/>
</dbReference>
<comment type="similarity">
    <text evidence="1">Belongs to the GcvT family.</text>
</comment>
<dbReference type="InterPro" id="IPR028896">
    <property type="entry name" value="GcvT/YgfZ/DmdA"/>
</dbReference>
<dbReference type="EMBL" id="UINC01001035">
    <property type="protein sequence ID" value="SUZ68266.1"/>
    <property type="molecule type" value="Genomic_DNA"/>
</dbReference>
<dbReference type="Pfam" id="PF08669">
    <property type="entry name" value="GCV_T_C"/>
    <property type="match status" value="1"/>
</dbReference>
<keyword evidence="3" id="KW-0032">Aminotransferase</keyword>
<gene>
    <name evidence="9" type="ORF">METZ01_LOCUS21120</name>
</gene>
<dbReference type="Gene3D" id="2.40.30.110">
    <property type="entry name" value="Aminomethyltransferase beta-barrel domains"/>
    <property type="match status" value="1"/>
</dbReference>